<dbReference type="Proteomes" id="UP000238322">
    <property type="component" value="Unassembled WGS sequence"/>
</dbReference>
<accession>A0A2S8FZS0</accession>
<dbReference type="RefSeq" id="WP_105328941.1">
    <property type="nucleotide sequence ID" value="NZ_PUHY01000005.1"/>
</dbReference>
<dbReference type="OrthoDB" id="556502at2"/>
<sequence>MKELGMGTQDNVILIHGISAFPLLLRPFESYLRHRSFHATRWGYRSLGTSVQDDAARLRDDLAVYAESDEPTHFVTHSMGGIVLRAALEGMTWRHPGRVVMLAPPNHGSRLARIASYFLRWPLPALADISDGPDSLVQRLPEPICFETGIIAGKRDMLVACESTSLACQRDRIVIPCGHNMLMFHRTGMRETLHFLQYGRFSDEARRIEISAQKKTMAHES</sequence>
<dbReference type="InterPro" id="IPR029058">
    <property type="entry name" value="AB_hydrolase_fold"/>
</dbReference>
<gene>
    <name evidence="2" type="ORF">C5Y83_07030</name>
</gene>
<dbReference type="SUPFAM" id="SSF53474">
    <property type="entry name" value="alpha/beta-Hydrolases"/>
    <property type="match status" value="1"/>
</dbReference>
<evidence type="ECO:0000313" key="3">
    <source>
        <dbReference type="Proteomes" id="UP000238322"/>
    </source>
</evidence>
<comment type="caution">
    <text evidence="2">The sequence shown here is derived from an EMBL/GenBank/DDBJ whole genome shotgun (WGS) entry which is preliminary data.</text>
</comment>
<dbReference type="EMBL" id="PUHY01000005">
    <property type="protein sequence ID" value="PQO37692.1"/>
    <property type="molecule type" value="Genomic_DNA"/>
</dbReference>
<evidence type="ECO:0000313" key="2">
    <source>
        <dbReference type="EMBL" id="PQO37692.1"/>
    </source>
</evidence>
<dbReference type="AlphaFoldDB" id="A0A2S8FZS0"/>
<evidence type="ECO:0000259" key="1">
    <source>
        <dbReference type="Pfam" id="PF12697"/>
    </source>
</evidence>
<proteinExistence type="predicted"/>
<dbReference type="Pfam" id="PF12697">
    <property type="entry name" value="Abhydrolase_6"/>
    <property type="match status" value="1"/>
</dbReference>
<organism evidence="2 3">
    <name type="scientific">Blastopirellula marina</name>
    <dbReference type="NCBI Taxonomy" id="124"/>
    <lineage>
        <taxon>Bacteria</taxon>
        <taxon>Pseudomonadati</taxon>
        <taxon>Planctomycetota</taxon>
        <taxon>Planctomycetia</taxon>
        <taxon>Pirellulales</taxon>
        <taxon>Pirellulaceae</taxon>
        <taxon>Blastopirellula</taxon>
    </lineage>
</organism>
<reference evidence="2 3" key="1">
    <citation type="submission" date="2018-02" db="EMBL/GenBank/DDBJ databases">
        <title>Comparative genomes isolates from brazilian mangrove.</title>
        <authorList>
            <person name="Araujo J.E."/>
            <person name="Taketani R.G."/>
            <person name="Silva M.C.P."/>
            <person name="Loureco M.V."/>
            <person name="Andreote F.D."/>
        </authorList>
    </citation>
    <scope>NUCLEOTIDE SEQUENCE [LARGE SCALE GENOMIC DNA]</scope>
    <source>
        <strain evidence="2 3">Hex-1 MGV</strain>
    </source>
</reference>
<name>A0A2S8FZS0_9BACT</name>
<dbReference type="PANTHER" id="PTHR37946">
    <property type="entry name" value="SLL1969 PROTEIN"/>
    <property type="match status" value="1"/>
</dbReference>
<dbReference type="InterPro" id="IPR000073">
    <property type="entry name" value="AB_hydrolase_1"/>
</dbReference>
<dbReference type="Gene3D" id="3.40.50.1820">
    <property type="entry name" value="alpha/beta hydrolase"/>
    <property type="match status" value="1"/>
</dbReference>
<protein>
    <recommendedName>
        <fullName evidence="1">AB hydrolase-1 domain-containing protein</fullName>
    </recommendedName>
</protein>
<feature type="domain" description="AB hydrolase-1" evidence="1">
    <location>
        <begin position="12"/>
        <end position="125"/>
    </location>
</feature>
<dbReference type="PANTHER" id="PTHR37946:SF1">
    <property type="entry name" value="SLL1969 PROTEIN"/>
    <property type="match status" value="1"/>
</dbReference>